<dbReference type="STRING" id="71999.KPaMU14_03240"/>
<dbReference type="Proteomes" id="UP000009877">
    <property type="component" value="Unassembled WGS sequence"/>
</dbReference>
<gene>
    <name evidence="5" type="ORF">C884_00533</name>
</gene>
<dbReference type="EMBL" id="ANHZ02000015">
    <property type="protein sequence ID" value="EME36365.1"/>
    <property type="molecule type" value="Genomic_DNA"/>
</dbReference>
<protein>
    <submittedName>
        <fullName evidence="5">Multicopper oxidase family protein</fullName>
    </submittedName>
</protein>
<dbReference type="GO" id="GO:0005507">
    <property type="term" value="F:copper ion binding"/>
    <property type="evidence" value="ECO:0007669"/>
    <property type="project" value="InterPro"/>
</dbReference>
<dbReference type="Pfam" id="PF07732">
    <property type="entry name" value="Cu-oxidase_3"/>
    <property type="match status" value="1"/>
</dbReference>
<dbReference type="InterPro" id="IPR011706">
    <property type="entry name" value="Cu-oxidase_C"/>
</dbReference>
<comment type="similarity">
    <text evidence="1">Belongs to the multicopper oxidase family.</text>
</comment>
<keyword evidence="6" id="KW-1185">Reference proteome</keyword>
<reference evidence="5 6" key="1">
    <citation type="journal article" date="2014" name="Genome Announc.">
        <title>Draft Genome Sequence of Kocuria palustris PEL.</title>
        <authorList>
            <person name="Sharma G."/>
            <person name="Khatri I."/>
            <person name="Subramanian S."/>
        </authorList>
    </citation>
    <scope>NUCLEOTIDE SEQUENCE [LARGE SCALE GENOMIC DNA]</scope>
    <source>
        <strain evidence="5 6">PEL</strain>
    </source>
</reference>
<dbReference type="Gene3D" id="2.60.40.420">
    <property type="entry name" value="Cupredoxins - blue copper proteins"/>
    <property type="match status" value="3"/>
</dbReference>
<feature type="region of interest" description="Disordered" evidence="2">
    <location>
        <begin position="1"/>
        <end position="83"/>
    </location>
</feature>
<evidence type="ECO:0000313" key="6">
    <source>
        <dbReference type="Proteomes" id="UP000009877"/>
    </source>
</evidence>
<feature type="domain" description="Plastocyanin-like" evidence="3">
    <location>
        <begin position="595"/>
        <end position="719"/>
    </location>
</feature>
<dbReference type="Pfam" id="PF07731">
    <property type="entry name" value="Cu-oxidase_2"/>
    <property type="match status" value="1"/>
</dbReference>
<dbReference type="SUPFAM" id="SSF49503">
    <property type="entry name" value="Cupredoxins"/>
    <property type="match status" value="3"/>
</dbReference>
<dbReference type="PANTHER" id="PTHR48267:SF1">
    <property type="entry name" value="BILIRUBIN OXIDASE"/>
    <property type="match status" value="1"/>
</dbReference>
<name>M2YCX2_9MICC</name>
<evidence type="ECO:0000259" key="3">
    <source>
        <dbReference type="Pfam" id="PF07731"/>
    </source>
</evidence>
<evidence type="ECO:0000313" key="5">
    <source>
        <dbReference type="EMBL" id="EME36365.1"/>
    </source>
</evidence>
<organism evidence="5 6">
    <name type="scientific">Kocuria palustris PEL</name>
    <dbReference type="NCBI Taxonomy" id="1236550"/>
    <lineage>
        <taxon>Bacteria</taxon>
        <taxon>Bacillati</taxon>
        <taxon>Actinomycetota</taxon>
        <taxon>Actinomycetes</taxon>
        <taxon>Micrococcales</taxon>
        <taxon>Micrococcaceae</taxon>
        <taxon>Kocuria</taxon>
    </lineage>
</organism>
<dbReference type="InterPro" id="IPR045087">
    <property type="entry name" value="Cu-oxidase_fam"/>
</dbReference>
<dbReference type="PANTHER" id="PTHR48267">
    <property type="entry name" value="CUPREDOXIN SUPERFAMILY PROTEIN"/>
    <property type="match status" value="1"/>
</dbReference>
<evidence type="ECO:0000256" key="1">
    <source>
        <dbReference type="ARBA" id="ARBA00010609"/>
    </source>
</evidence>
<dbReference type="InterPro" id="IPR011707">
    <property type="entry name" value="Cu-oxidase-like_N"/>
</dbReference>
<sequence length="740" mass="80599">MSDRSASADRPAADSSAPAPDPAATLPEPGTLEYAFLAATGSAPPLRDVGPGPQAPAPEAAPPEAVRPETARPAPSRAGGPVPSNLILKKFVDRLPIPPVLRASRRPSGRGLEIRADVVRTRLHAELPETEIWGWEGSCPGPTIEVERDQALEIDWVNSLGDRKGAPAALPYDVVRVPQRSEPGLPFNGDLTEAVSPGGWSASRGSGPRAFPALPGTEQLRGWISVHVHGALTNGHDDGWAHNVLALGDTARTRYPNRQSARTMWYHDHAMAVTRFNVYAGLAGFWLIRDRNERSLGLPDGEREIPLMIGDRNLGTSPAGRGPGGLTGRMLYKQAGFTFTPGGQPGEVPIVGPYSLVNGRIWPFVDVEPRWHRLRLLNASNSRVLRLALHDPRRDPARTEGSRDAQWASGDAQVRAARKAASRLSGRLVVIGADAGLLPAPHRPFGDTVVLGPGERLDVLVDLRGLDETPVELRNEDGVLHAVPGDAEASILQLRVGRARGRGRETWEPPAVLDRSFRRYEHLEGGRLRAGHEIVEHHEHLWVGIIPPGPAGGVHPEMWELAEIPAGETLPERELIQVVEHGGAVRSLRPVAKLFDDATTIRLNRGDWAVWHFLHLGGPAHPMHIHMADFQAIGRRRIDPASWDPVRARTTAPLVGRPVPPEEFDDLVRAPKDTWTMNAGEWYSVAGHFEGASGSFMYHCHILDHEDHTMMRPFTVLPRDIMTFHAGHGSSGHDGGHHPH</sequence>
<evidence type="ECO:0000259" key="4">
    <source>
        <dbReference type="Pfam" id="PF07732"/>
    </source>
</evidence>
<dbReference type="RefSeq" id="WP_006214955.1">
    <property type="nucleotide sequence ID" value="NZ_ANHZ02000015.1"/>
</dbReference>
<feature type="compositionally biased region" description="Low complexity" evidence="2">
    <location>
        <begin position="8"/>
        <end position="24"/>
    </location>
</feature>
<accession>M2YCX2</accession>
<dbReference type="InterPro" id="IPR008972">
    <property type="entry name" value="Cupredoxin"/>
</dbReference>
<evidence type="ECO:0000256" key="2">
    <source>
        <dbReference type="SAM" id="MobiDB-lite"/>
    </source>
</evidence>
<dbReference type="GO" id="GO:0016491">
    <property type="term" value="F:oxidoreductase activity"/>
    <property type="evidence" value="ECO:0007669"/>
    <property type="project" value="InterPro"/>
</dbReference>
<comment type="caution">
    <text evidence="5">The sequence shown here is derived from an EMBL/GenBank/DDBJ whole genome shotgun (WGS) entry which is preliminary data.</text>
</comment>
<feature type="domain" description="Plastocyanin-like" evidence="4">
    <location>
        <begin position="223"/>
        <end position="292"/>
    </location>
</feature>
<dbReference type="AlphaFoldDB" id="M2YCX2"/>
<proteinExistence type="inferred from homology"/>